<keyword evidence="1" id="KW-1133">Transmembrane helix</keyword>
<proteinExistence type="predicted"/>
<comment type="caution">
    <text evidence="2">The sequence shown here is derived from an EMBL/GenBank/DDBJ whole genome shotgun (WGS) entry which is preliminary data.</text>
</comment>
<dbReference type="VEuPathDB" id="FungiDB:RhiirFUN_006754"/>
<dbReference type="EMBL" id="LLXI01000042">
    <property type="protein sequence ID" value="PKY38844.1"/>
    <property type="molecule type" value="Genomic_DNA"/>
</dbReference>
<dbReference type="AlphaFoldDB" id="A0A2I1FWW2"/>
<keyword evidence="1" id="KW-0812">Transmembrane</keyword>
<dbReference type="VEuPathDB" id="FungiDB:RhiirA1_399572"/>
<dbReference type="Proteomes" id="UP000234323">
    <property type="component" value="Unassembled WGS sequence"/>
</dbReference>
<evidence type="ECO:0000256" key="1">
    <source>
        <dbReference type="SAM" id="Phobius"/>
    </source>
</evidence>
<sequence length="127" mass="15476">MKENFPYWTSENKVIDKLIRYTQLNASQTCDYLEWFPFETFEMGQRWNCDDGAQEWTRAGPTSSCFLLWKVVFQIIIQKVMYMVLSLFKIFLTYNRSPRVYFNENKLLSDDTTYYILKITLEKDWRK</sequence>
<name>A0A2I1FWW2_9GLOM</name>
<accession>A0A2I1FWW2</accession>
<protein>
    <submittedName>
        <fullName evidence="2">Uncharacterized protein</fullName>
    </submittedName>
</protein>
<organism evidence="2 3">
    <name type="scientific">Rhizophagus irregularis</name>
    <dbReference type="NCBI Taxonomy" id="588596"/>
    <lineage>
        <taxon>Eukaryota</taxon>
        <taxon>Fungi</taxon>
        <taxon>Fungi incertae sedis</taxon>
        <taxon>Mucoromycota</taxon>
        <taxon>Glomeromycotina</taxon>
        <taxon>Glomeromycetes</taxon>
        <taxon>Glomerales</taxon>
        <taxon>Glomeraceae</taxon>
        <taxon>Rhizophagus</taxon>
    </lineage>
</organism>
<reference evidence="2 3" key="1">
    <citation type="submission" date="2015-10" db="EMBL/GenBank/DDBJ databases">
        <title>Genome analyses suggest a sexual origin of heterokaryosis in a supposedly ancient asexual fungus.</title>
        <authorList>
            <person name="Ropars J."/>
            <person name="Sedzielewska K."/>
            <person name="Noel J."/>
            <person name="Charron P."/>
            <person name="Farinelli L."/>
            <person name="Marton T."/>
            <person name="Kruger M."/>
            <person name="Pelin A."/>
            <person name="Brachmann A."/>
            <person name="Corradi N."/>
        </authorList>
    </citation>
    <scope>NUCLEOTIDE SEQUENCE [LARGE SCALE GENOMIC DNA]</scope>
    <source>
        <strain evidence="2 3">A4</strain>
    </source>
</reference>
<gene>
    <name evidence="2" type="ORF">RhiirA4_451924</name>
</gene>
<feature type="transmembrane region" description="Helical" evidence="1">
    <location>
        <begin position="71"/>
        <end position="92"/>
    </location>
</feature>
<evidence type="ECO:0000313" key="2">
    <source>
        <dbReference type="EMBL" id="PKY38844.1"/>
    </source>
</evidence>
<keyword evidence="3" id="KW-1185">Reference proteome</keyword>
<keyword evidence="1" id="KW-0472">Membrane</keyword>
<evidence type="ECO:0000313" key="3">
    <source>
        <dbReference type="Proteomes" id="UP000234323"/>
    </source>
</evidence>